<dbReference type="Pfam" id="PF01488">
    <property type="entry name" value="Shikimate_DH"/>
    <property type="match status" value="1"/>
</dbReference>
<evidence type="ECO:0000256" key="2">
    <source>
        <dbReference type="ARBA" id="ARBA00005916"/>
    </source>
</evidence>
<evidence type="ECO:0000256" key="13">
    <source>
        <dbReference type="PIRSR" id="PIRSR000445-4"/>
    </source>
</evidence>
<evidence type="ECO:0000256" key="8">
    <source>
        <dbReference type="ARBA" id="ARBA00068659"/>
    </source>
</evidence>
<dbReference type="GO" id="GO:0050661">
    <property type="term" value="F:NADP binding"/>
    <property type="evidence" value="ECO:0007669"/>
    <property type="project" value="InterPro"/>
</dbReference>
<dbReference type="HAMAP" id="MF_00087">
    <property type="entry name" value="Glu_tRNA_reductase"/>
    <property type="match status" value="1"/>
</dbReference>
<feature type="site" description="Important for activity" evidence="9 13">
    <location>
        <position position="95"/>
    </location>
</feature>
<dbReference type="EC" id="1.2.1.70" evidence="3 9"/>
<dbReference type="RefSeq" id="WP_130412466.1">
    <property type="nucleotide sequence ID" value="NZ_SHKX01000011.1"/>
</dbReference>
<dbReference type="SUPFAM" id="SSF51735">
    <property type="entry name" value="NAD(P)-binding Rossmann-fold domains"/>
    <property type="match status" value="1"/>
</dbReference>
<keyword evidence="6 9" id="KW-0627">Porphyrin biosynthesis</keyword>
<evidence type="ECO:0000256" key="5">
    <source>
        <dbReference type="ARBA" id="ARBA00023002"/>
    </source>
</evidence>
<protein>
    <recommendedName>
        <fullName evidence="8 9">Glutamyl-tRNA reductase</fullName>
        <shortName evidence="9">GluTR</shortName>
        <ecNumber evidence="3 9">1.2.1.70</ecNumber>
    </recommendedName>
</protein>
<feature type="binding site" evidence="9 11">
    <location>
        <begin position="110"/>
        <end position="112"/>
    </location>
    <ligand>
        <name>substrate</name>
    </ligand>
</feature>
<evidence type="ECO:0000259" key="15">
    <source>
        <dbReference type="Pfam" id="PF00745"/>
    </source>
</evidence>
<comment type="similarity">
    <text evidence="2 9 14">Belongs to the glutamyl-tRNA reductase family.</text>
</comment>
<feature type="domain" description="Quinate/shikimate 5-dehydrogenase/glutamyl-tRNA reductase" evidence="16">
    <location>
        <begin position="167"/>
        <end position="303"/>
    </location>
</feature>
<dbReference type="InterPro" id="IPR036291">
    <property type="entry name" value="NAD(P)-bd_dom_sf"/>
</dbReference>
<evidence type="ECO:0000256" key="4">
    <source>
        <dbReference type="ARBA" id="ARBA00022857"/>
    </source>
</evidence>
<dbReference type="InterPro" id="IPR036343">
    <property type="entry name" value="GluRdtase_N_sf"/>
</dbReference>
<dbReference type="InterPro" id="IPR015896">
    <property type="entry name" value="4pyrrol_synth_GluRdtase_dimer"/>
</dbReference>
<organism evidence="18 19">
    <name type="scientific">Fluviicoccus keumensis</name>
    <dbReference type="NCBI Taxonomy" id="1435465"/>
    <lineage>
        <taxon>Bacteria</taxon>
        <taxon>Pseudomonadati</taxon>
        <taxon>Pseudomonadota</taxon>
        <taxon>Gammaproteobacteria</taxon>
        <taxon>Moraxellales</taxon>
        <taxon>Moraxellaceae</taxon>
        <taxon>Fluviicoccus</taxon>
    </lineage>
</organism>
<feature type="binding site" evidence="9 11">
    <location>
        <position position="116"/>
    </location>
    <ligand>
        <name>substrate</name>
    </ligand>
</feature>
<dbReference type="FunFam" id="3.40.50.720:FF:000031">
    <property type="entry name" value="Glutamyl-tRNA reductase"/>
    <property type="match status" value="1"/>
</dbReference>
<feature type="binding site" evidence="9 11">
    <location>
        <begin position="49"/>
        <end position="52"/>
    </location>
    <ligand>
        <name>substrate</name>
    </ligand>
</feature>
<evidence type="ECO:0000256" key="1">
    <source>
        <dbReference type="ARBA" id="ARBA00005059"/>
    </source>
</evidence>
<dbReference type="SUPFAM" id="SSF69075">
    <property type="entry name" value="Glutamyl tRNA-reductase dimerization domain"/>
    <property type="match status" value="1"/>
</dbReference>
<dbReference type="InterPro" id="IPR036453">
    <property type="entry name" value="GluRdtase_dimer_dom_sf"/>
</dbReference>
<dbReference type="EMBL" id="SHKX01000011">
    <property type="protein sequence ID" value="RZU47191.1"/>
    <property type="molecule type" value="Genomic_DNA"/>
</dbReference>
<accession>A0A4Q7ZAS0</accession>
<evidence type="ECO:0000256" key="3">
    <source>
        <dbReference type="ARBA" id="ARBA00012970"/>
    </source>
</evidence>
<name>A0A4Q7ZAS0_9GAMM</name>
<dbReference type="PIRSF" id="PIRSF000445">
    <property type="entry name" value="4pyrrol_synth_GluRdtase"/>
    <property type="match status" value="1"/>
</dbReference>
<keyword evidence="5 9" id="KW-0560">Oxidoreductase</keyword>
<dbReference type="InterPro" id="IPR015895">
    <property type="entry name" value="4pyrrol_synth_GluRdtase_N"/>
</dbReference>
<feature type="domain" description="Tetrapyrrole biosynthesis glutamyl-tRNA reductase dimerisation" evidence="15">
    <location>
        <begin position="317"/>
        <end position="412"/>
    </location>
</feature>
<evidence type="ECO:0000313" key="18">
    <source>
        <dbReference type="EMBL" id="RZU47191.1"/>
    </source>
</evidence>
<evidence type="ECO:0000313" key="19">
    <source>
        <dbReference type="Proteomes" id="UP000292423"/>
    </source>
</evidence>
<dbReference type="UniPathway" id="UPA00251">
    <property type="reaction ID" value="UER00316"/>
</dbReference>
<sequence length="423" mass="46098">MGLVALGINHKTASVDTREKVAFLPETLPQSLQEACAATGMPELAILSTCNRTEFYGFIDNPEQLVRWLQDVRKLAPHELGGSLYEFKDAAAVRHLMRVASGLDSMILGEPQIFGQVKTAYQHAQQAGTVGQGLDRVFQQVFAAVKRVRTETAIGANPVSVGFAAVQLARQIFADLGKTTALLVGAGEMIELVGKHLKEQGVAKIIIANRTLARAENLAAELGNARAVLLADLHEVLPQADIVISCTGSALPIIGKGMVESALRKRRRQPMFMVDIAVPRDIEPEVDRLNDVYLYTVDDLEEVIAENRRARQDAATEAENLIIACTARYEADQRVQAATGLVTAYRTQVEALRQEEVAKAAQMLAKGMSAEEVLERVTRNLANKLMHAPTISLKEAAAERDTDKLAWATKLLGIKDQNSGENE</sequence>
<comment type="domain">
    <text evidence="9">Possesses an unusual extended V-shaped dimeric structure with each monomer consisting of three distinct domains arranged along a curved 'spinal' alpha-helix. The N-terminal catalytic domain specifically recognizes the glutamate moiety of the substrate. The second domain is the NADPH-binding domain, and the third C-terminal domain is responsible for dimerization.</text>
</comment>
<dbReference type="Gene3D" id="3.30.460.30">
    <property type="entry name" value="Glutamyl-tRNA reductase, N-terminal domain"/>
    <property type="match status" value="1"/>
</dbReference>
<dbReference type="NCBIfam" id="TIGR01035">
    <property type="entry name" value="hemA"/>
    <property type="match status" value="1"/>
</dbReference>
<dbReference type="Gene3D" id="3.40.50.720">
    <property type="entry name" value="NAD(P)-binding Rossmann-like Domain"/>
    <property type="match status" value="1"/>
</dbReference>
<comment type="caution">
    <text evidence="18">The sequence shown here is derived from an EMBL/GenBank/DDBJ whole genome shotgun (WGS) entry which is preliminary data.</text>
</comment>
<dbReference type="FunFam" id="3.30.460.30:FF:000001">
    <property type="entry name" value="Glutamyl-tRNA reductase"/>
    <property type="match status" value="1"/>
</dbReference>
<evidence type="ECO:0000256" key="10">
    <source>
        <dbReference type="PIRSR" id="PIRSR000445-1"/>
    </source>
</evidence>
<comment type="catalytic activity">
    <reaction evidence="7 9 14">
        <text>(S)-4-amino-5-oxopentanoate + tRNA(Glu) + NADP(+) = L-glutamyl-tRNA(Glu) + NADPH + H(+)</text>
        <dbReference type="Rhea" id="RHEA:12344"/>
        <dbReference type="Rhea" id="RHEA-COMP:9663"/>
        <dbReference type="Rhea" id="RHEA-COMP:9680"/>
        <dbReference type="ChEBI" id="CHEBI:15378"/>
        <dbReference type="ChEBI" id="CHEBI:57501"/>
        <dbReference type="ChEBI" id="CHEBI:57783"/>
        <dbReference type="ChEBI" id="CHEBI:58349"/>
        <dbReference type="ChEBI" id="CHEBI:78442"/>
        <dbReference type="ChEBI" id="CHEBI:78520"/>
        <dbReference type="EC" id="1.2.1.70"/>
    </reaction>
</comment>
<dbReference type="Pfam" id="PF05201">
    <property type="entry name" value="GlutR_N"/>
    <property type="match status" value="1"/>
</dbReference>
<evidence type="ECO:0000256" key="6">
    <source>
        <dbReference type="ARBA" id="ARBA00023244"/>
    </source>
</evidence>
<comment type="function">
    <text evidence="9">Catalyzes the NADPH-dependent reduction of glutamyl-tRNA(Glu) to glutamate 1-semialdehyde (GSA).</text>
</comment>
<gene>
    <name evidence="9" type="primary">hemA</name>
    <name evidence="18" type="ORF">EV700_1586</name>
</gene>
<evidence type="ECO:0000256" key="12">
    <source>
        <dbReference type="PIRSR" id="PIRSR000445-3"/>
    </source>
</evidence>
<evidence type="ECO:0000259" key="16">
    <source>
        <dbReference type="Pfam" id="PF01488"/>
    </source>
</evidence>
<dbReference type="PANTHER" id="PTHR43013">
    <property type="entry name" value="GLUTAMYL-TRNA REDUCTASE"/>
    <property type="match status" value="1"/>
</dbReference>
<dbReference type="InterPro" id="IPR000343">
    <property type="entry name" value="4pyrrol_synth_GluRdtase"/>
</dbReference>
<feature type="binding site" evidence="9 12">
    <location>
        <begin position="185"/>
        <end position="190"/>
    </location>
    <ligand>
        <name>NADP(+)</name>
        <dbReference type="ChEBI" id="CHEBI:58349"/>
    </ligand>
</feature>
<dbReference type="GO" id="GO:0008883">
    <property type="term" value="F:glutamyl-tRNA reductase activity"/>
    <property type="evidence" value="ECO:0007669"/>
    <property type="project" value="UniProtKB-UniRule"/>
</dbReference>
<dbReference type="Proteomes" id="UP000292423">
    <property type="component" value="Unassembled WGS sequence"/>
</dbReference>
<reference evidence="18 19" key="1">
    <citation type="submission" date="2019-02" db="EMBL/GenBank/DDBJ databases">
        <title>Genomic Encyclopedia of Type Strains, Phase IV (KMG-IV): sequencing the most valuable type-strain genomes for metagenomic binning, comparative biology and taxonomic classification.</title>
        <authorList>
            <person name="Goeker M."/>
        </authorList>
    </citation>
    <scope>NUCLEOTIDE SEQUENCE [LARGE SCALE GENOMIC DNA]</scope>
    <source>
        <strain evidence="18 19">DSM 105135</strain>
    </source>
</reference>
<dbReference type="AlphaFoldDB" id="A0A4Q7ZAS0"/>
<dbReference type="PANTHER" id="PTHR43013:SF1">
    <property type="entry name" value="GLUTAMYL-TRNA REDUCTASE"/>
    <property type="match status" value="1"/>
</dbReference>
<evidence type="ECO:0000256" key="14">
    <source>
        <dbReference type="RuleBase" id="RU000584"/>
    </source>
</evidence>
<dbReference type="SUPFAM" id="SSF69742">
    <property type="entry name" value="Glutamyl tRNA-reductase catalytic, N-terminal domain"/>
    <property type="match status" value="1"/>
</dbReference>
<keyword evidence="4 9" id="KW-0521">NADP</keyword>
<comment type="subunit">
    <text evidence="9">Homodimer.</text>
</comment>
<evidence type="ECO:0000259" key="17">
    <source>
        <dbReference type="Pfam" id="PF05201"/>
    </source>
</evidence>
<evidence type="ECO:0000256" key="11">
    <source>
        <dbReference type="PIRSR" id="PIRSR000445-2"/>
    </source>
</evidence>
<dbReference type="Pfam" id="PF00745">
    <property type="entry name" value="GlutR_dimer"/>
    <property type="match status" value="1"/>
</dbReference>
<comment type="miscellaneous">
    <text evidence="9">During catalysis, the active site Cys acts as a nucleophile attacking the alpha-carbonyl group of tRNA-bound glutamate with the formation of a thioester intermediate between enzyme and glutamate, and the concomitant release of tRNA(Glu). The thioester intermediate is finally reduced by direct hydride transfer from NADPH, to form the product GSA.</text>
</comment>
<proteinExistence type="inferred from homology"/>
<dbReference type="InterPro" id="IPR006151">
    <property type="entry name" value="Shikm_DH/Glu-tRNA_Rdtase"/>
</dbReference>
<feature type="active site" description="Nucleophile" evidence="9 10">
    <location>
        <position position="50"/>
    </location>
</feature>
<feature type="domain" description="Glutamyl-tRNA reductase N-terminal" evidence="17">
    <location>
        <begin position="6"/>
        <end position="152"/>
    </location>
</feature>
<evidence type="ECO:0000256" key="9">
    <source>
        <dbReference type="HAMAP-Rule" id="MF_00087"/>
    </source>
</evidence>
<keyword evidence="19" id="KW-1185">Reference proteome</keyword>
<comment type="pathway">
    <text evidence="1 9 14">Porphyrin-containing compound metabolism; protoporphyrin-IX biosynthesis; 5-aminolevulinate from L-glutamyl-tRNA(Glu): step 1/2.</text>
</comment>
<feature type="binding site" evidence="9 11">
    <location>
        <position position="105"/>
    </location>
    <ligand>
        <name>substrate</name>
    </ligand>
</feature>
<dbReference type="GO" id="GO:0019353">
    <property type="term" value="P:protoporphyrinogen IX biosynthetic process from glutamate"/>
    <property type="evidence" value="ECO:0007669"/>
    <property type="project" value="TreeGrafter"/>
</dbReference>
<dbReference type="CDD" id="cd05213">
    <property type="entry name" value="NAD_bind_Glutamyl_tRNA_reduct"/>
    <property type="match status" value="1"/>
</dbReference>
<evidence type="ECO:0000256" key="7">
    <source>
        <dbReference type="ARBA" id="ARBA00047464"/>
    </source>
</evidence>
<dbReference type="OrthoDB" id="110209at2"/>